<evidence type="ECO:0000256" key="16">
    <source>
        <dbReference type="ARBA" id="ARBA00023012"/>
    </source>
</evidence>
<keyword evidence="16" id="KW-0902">Two-component regulatory system</keyword>
<feature type="region of interest" description="Disordered" evidence="21">
    <location>
        <begin position="1"/>
        <end position="27"/>
    </location>
</feature>
<gene>
    <name evidence="25" type="ORF">JFN87_28770</name>
</gene>
<evidence type="ECO:0000259" key="24">
    <source>
        <dbReference type="PROSITE" id="PS50885"/>
    </source>
</evidence>
<evidence type="ECO:0000256" key="4">
    <source>
        <dbReference type="ARBA" id="ARBA00004370"/>
    </source>
</evidence>
<evidence type="ECO:0000256" key="21">
    <source>
        <dbReference type="SAM" id="MobiDB-lite"/>
    </source>
</evidence>
<evidence type="ECO:0000256" key="19">
    <source>
        <dbReference type="ARBA" id="ARBA00040454"/>
    </source>
</evidence>
<evidence type="ECO:0000256" key="6">
    <source>
        <dbReference type="ARBA" id="ARBA00022553"/>
    </source>
</evidence>
<feature type="region of interest" description="Disordered" evidence="21">
    <location>
        <begin position="737"/>
        <end position="757"/>
    </location>
</feature>
<keyword evidence="18" id="KW-0464">Manganese</keyword>
<dbReference type="PROSITE" id="PS50885">
    <property type="entry name" value="HAMP"/>
    <property type="match status" value="1"/>
</dbReference>
<evidence type="ECO:0000256" key="9">
    <source>
        <dbReference type="ARBA" id="ARBA00022741"/>
    </source>
</evidence>
<keyword evidence="15 22" id="KW-1133">Transmembrane helix</keyword>
<evidence type="ECO:0000256" key="13">
    <source>
        <dbReference type="ARBA" id="ARBA00022842"/>
    </source>
</evidence>
<comment type="subcellular location">
    <subcellularLocation>
        <location evidence="4">Membrane</location>
    </subcellularLocation>
</comment>
<dbReference type="EMBL" id="JAGIQL010000188">
    <property type="protein sequence ID" value="MBP0461423.1"/>
    <property type="molecule type" value="Genomic_DNA"/>
</dbReference>
<dbReference type="InterPro" id="IPR036890">
    <property type="entry name" value="HATPase_C_sf"/>
</dbReference>
<keyword evidence="8 22" id="KW-0812">Transmembrane</keyword>
<dbReference type="Pfam" id="PF02518">
    <property type="entry name" value="HATPase_c"/>
    <property type="match status" value="1"/>
</dbReference>
<comment type="cofactor">
    <cofactor evidence="3">
        <name>Mg(2+)</name>
        <dbReference type="ChEBI" id="CHEBI:18420"/>
    </cofactor>
</comment>
<proteinExistence type="predicted"/>
<dbReference type="InterPro" id="IPR005467">
    <property type="entry name" value="His_kinase_dom"/>
</dbReference>
<dbReference type="AlphaFoldDB" id="A0A940S0L6"/>
<dbReference type="Pfam" id="PF08376">
    <property type="entry name" value="NIT"/>
    <property type="match status" value="1"/>
</dbReference>
<feature type="region of interest" description="Disordered" evidence="21">
    <location>
        <begin position="783"/>
        <end position="1006"/>
    </location>
</feature>
<dbReference type="InterPro" id="IPR013587">
    <property type="entry name" value="Nitrate/nitrite_sensing"/>
</dbReference>
<evidence type="ECO:0000313" key="25">
    <source>
        <dbReference type="EMBL" id="MBP0461423.1"/>
    </source>
</evidence>
<evidence type="ECO:0000256" key="22">
    <source>
        <dbReference type="SAM" id="Phobius"/>
    </source>
</evidence>
<dbReference type="PROSITE" id="PS50109">
    <property type="entry name" value="HIS_KIN"/>
    <property type="match status" value="1"/>
</dbReference>
<feature type="region of interest" description="Disordered" evidence="21">
    <location>
        <begin position="459"/>
        <end position="489"/>
    </location>
</feature>
<evidence type="ECO:0000313" key="26">
    <source>
        <dbReference type="Proteomes" id="UP000670475"/>
    </source>
</evidence>
<keyword evidence="10" id="KW-0418">Kinase</keyword>
<dbReference type="SMART" id="SM00387">
    <property type="entry name" value="HATPase_c"/>
    <property type="match status" value="1"/>
</dbReference>
<evidence type="ECO:0000256" key="17">
    <source>
        <dbReference type="ARBA" id="ARBA00023016"/>
    </source>
</evidence>
<keyword evidence="9" id="KW-0547">Nucleotide-binding</keyword>
<evidence type="ECO:0000256" key="8">
    <source>
        <dbReference type="ARBA" id="ARBA00022692"/>
    </source>
</evidence>
<keyword evidence="17" id="KW-0346">Stress response</keyword>
<evidence type="ECO:0000256" key="3">
    <source>
        <dbReference type="ARBA" id="ARBA00001946"/>
    </source>
</evidence>
<dbReference type="PRINTS" id="PR00344">
    <property type="entry name" value="BCTRLSENSOR"/>
</dbReference>
<dbReference type="GO" id="GO:0005524">
    <property type="term" value="F:ATP binding"/>
    <property type="evidence" value="ECO:0007669"/>
    <property type="project" value="UniProtKB-KW"/>
</dbReference>
<dbReference type="GO" id="GO:0000160">
    <property type="term" value="P:phosphorelay signal transduction system"/>
    <property type="evidence" value="ECO:0007669"/>
    <property type="project" value="UniProtKB-KW"/>
</dbReference>
<feature type="compositionally biased region" description="Basic and acidic residues" evidence="21">
    <location>
        <begin position="895"/>
        <end position="904"/>
    </location>
</feature>
<comment type="catalytic activity">
    <reaction evidence="1">
        <text>ATP + protein L-histidine = ADP + protein N-phospho-L-histidine.</text>
        <dbReference type="EC" id="2.7.13.3"/>
    </reaction>
</comment>
<evidence type="ECO:0000256" key="2">
    <source>
        <dbReference type="ARBA" id="ARBA00001936"/>
    </source>
</evidence>
<evidence type="ECO:0000256" key="12">
    <source>
        <dbReference type="ARBA" id="ARBA00022840"/>
    </source>
</evidence>
<feature type="domain" description="Histidine kinase" evidence="23">
    <location>
        <begin position="504"/>
        <end position="732"/>
    </location>
</feature>
<evidence type="ECO:0000256" key="18">
    <source>
        <dbReference type="ARBA" id="ARBA00023211"/>
    </source>
</evidence>
<dbReference type="GO" id="GO:0016020">
    <property type="term" value="C:membrane"/>
    <property type="evidence" value="ECO:0007669"/>
    <property type="project" value="UniProtKB-SubCell"/>
</dbReference>
<comment type="cofactor">
    <cofactor evidence="2">
        <name>Mn(2+)</name>
        <dbReference type="ChEBI" id="CHEBI:29035"/>
    </cofactor>
</comment>
<keyword evidence="7" id="KW-0808">Transferase</keyword>
<keyword evidence="26" id="KW-1185">Reference proteome</keyword>
<feature type="region of interest" description="Disordered" evidence="21">
    <location>
        <begin position="244"/>
        <end position="265"/>
    </location>
</feature>
<feature type="compositionally biased region" description="Low complexity" evidence="21">
    <location>
        <begin position="905"/>
        <end position="918"/>
    </location>
</feature>
<evidence type="ECO:0000256" key="20">
    <source>
        <dbReference type="ARBA" id="ARBA00041776"/>
    </source>
</evidence>
<evidence type="ECO:0000256" key="15">
    <source>
        <dbReference type="ARBA" id="ARBA00022989"/>
    </source>
</evidence>
<dbReference type="Gene3D" id="3.30.565.10">
    <property type="entry name" value="Histidine kinase-like ATPase, C-terminal domain"/>
    <property type="match status" value="1"/>
</dbReference>
<evidence type="ECO:0000256" key="14">
    <source>
        <dbReference type="ARBA" id="ARBA00022912"/>
    </source>
</evidence>
<accession>A0A940S0L6</accession>
<dbReference type="InterPro" id="IPR003594">
    <property type="entry name" value="HATPase_dom"/>
</dbReference>
<feature type="region of interest" description="Disordered" evidence="21">
    <location>
        <begin position="134"/>
        <end position="154"/>
    </location>
</feature>
<organism evidence="25 26">
    <name type="scientific">Streptomyces montanisoli</name>
    <dbReference type="NCBI Taxonomy" id="2798581"/>
    <lineage>
        <taxon>Bacteria</taxon>
        <taxon>Bacillati</taxon>
        <taxon>Actinomycetota</taxon>
        <taxon>Actinomycetes</taxon>
        <taxon>Kitasatosporales</taxon>
        <taxon>Streptomycetaceae</taxon>
        <taxon>Streptomyces</taxon>
    </lineage>
</organism>
<feature type="transmembrane region" description="Helical" evidence="22">
    <location>
        <begin position="32"/>
        <end position="55"/>
    </location>
</feature>
<evidence type="ECO:0000256" key="1">
    <source>
        <dbReference type="ARBA" id="ARBA00000085"/>
    </source>
</evidence>
<keyword evidence="12" id="KW-0067">ATP-binding</keyword>
<dbReference type="Proteomes" id="UP000670475">
    <property type="component" value="Unassembled WGS sequence"/>
</dbReference>
<keyword evidence="6" id="KW-0597">Phosphoprotein</keyword>
<feature type="compositionally biased region" description="Basic and acidic residues" evidence="21">
    <location>
        <begin position="974"/>
        <end position="990"/>
    </location>
</feature>
<evidence type="ECO:0000256" key="11">
    <source>
        <dbReference type="ARBA" id="ARBA00022801"/>
    </source>
</evidence>
<comment type="caution">
    <text evidence="25">The sequence shown here is derived from an EMBL/GenBank/DDBJ whole genome shotgun (WGS) entry which is preliminary data.</text>
</comment>
<keyword evidence="13" id="KW-0460">Magnesium</keyword>
<feature type="compositionally biased region" description="Basic and acidic residues" evidence="21">
    <location>
        <begin position="874"/>
        <end position="883"/>
    </location>
</feature>
<reference evidence="25" key="1">
    <citation type="submission" date="2021-03" db="EMBL/GenBank/DDBJ databases">
        <title>Whole genome sequence of Streptomyces bomunensis MMS17-BM035.</title>
        <authorList>
            <person name="Lee J.H."/>
        </authorList>
    </citation>
    <scope>NUCLEOTIDE SEQUENCE</scope>
    <source>
        <strain evidence="25">MMS17-BM035</strain>
    </source>
</reference>
<keyword evidence="11" id="KW-0378">Hydrolase</keyword>
<dbReference type="InterPro" id="IPR050980">
    <property type="entry name" value="2C_sensor_his_kinase"/>
</dbReference>
<evidence type="ECO:0000256" key="7">
    <source>
        <dbReference type="ARBA" id="ARBA00022679"/>
    </source>
</evidence>
<dbReference type="SUPFAM" id="SSF55874">
    <property type="entry name" value="ATPase domain of HSP90 chaperone/DNA topoisomerase II/histidine kinase"/>
    <property type="match status" value="1"/>
</dbReference>
<dbReference type="PANTHER" id="PTHR44936:SF9">
    <property type="entry name" value="SENSOR PROTEIN CREC"/>
    <property type="match status" value="1"/>
</dbReference>
<dbReference type="SMART" id="SM00304">
    <property type="entry name" value="HAMP"/>
    <property type="match status" value="1"/>
</dbReference>
<dbReference type="Gene3D" id="6.10.340.10">
    <property type="match status" value="1"/>
</dbReference>
<feature type="compositionally biased region" description="Basic and acidic residues" evidence="21">
    <location>
        <begin position="919"/>
        <end position="958"/>
    </location>
</feature>
<keyword evidence="22" id="KW-0472">Membrane</keyword>
<protein>
    <recommendedName>
        <fullName evidence="19">Signal transduction histidine-protein kinase/phosphatase MprB</fullName>
        <ecNumber evidence="5">2.7.13.3</ecNumber>
    </recommendedName>
    <alternativeName>
        <fullName evidence="20">Mycobacterial persistence regulator B</fullName>
    </alternativeName>
</protein>
<evidence type="ECO:0000259" key="23">
    <source>
        <dbReference type="PROSITE" id="PS50109"/>
    </source>
</evidence>
<name>A0A940S0L6_9ACTN</name>
<feature type="compositionally biased region" description="Basic and acidic residues" evidence="21">
    <location>
        <begin position="463"/>
        <end position="489"/>
    </location>
</feature>
<dbReference type="InterPro" id="IPR004358">
    <property type="entry name" value="Sig_transdc_His_kin-like_C"/>
</dbReference>
<evidence type="ECO:0000256" key="5">
    <source>
        <dbReference type="ARBA" id="ARBA00012438"/>
    </source>
</evidence>
<keyword evidence="14" id="KW-0904">Protein phosphatase</keyword>
<sequence length="1006" mass="106159">MRAPVQNKRPRGNGGVHSGTPVGRPKRVRTRLVAGVAVVGIAVLAAGTPAVLHGWTGLHDAQRLVTLARLDSQAVALSDSLADERDQAVVFVAAGRPTKDGEQDSEGTADGLTAAGERVDRQIAEFRALAAASASGSGSGSGCGCGSSGPAGPDASAGALKSLGALEPARKAAMMGKGSASATYTAYSRIVASVEGVSEQVADRAPADDAPDARAAASLGRAVDQASATRGLLVAALTIPDDRTRTTTDPLTGMTVTTGHSGSPAEKARDALSAAAQQARVRELAALADFDDTASASTRQAYEGTVAGAGATSAEKYLGRLTATPRLPDSALGTDRDKLDTALTARIDRMRGALSGLDARELKGFEKLRDGAVRDLELRAALLAGCLMLAVAVSAAVARTLTRPLAAVRLGAARVAARPATPEPVRFTGRNDEFADVARSLNTLHSKVLSLTARLAETAAPEAQDRAERDHAERERAERDREDAAEERAGLQARIADTTDHLRRLRHTVRHTFVDLSLRNLGLVERQLGVIESLEEREQDPERLGTLYKLDHMATVMRRHSENLLVLAEHRQTHAHAEPVPLVDVLRAAVSEIERYERVTIQTLPPGARVSGAAADDLSHLVAELLENAASFSPPEAAVELSGWPLETGEVMLSVVDQGEGVAGERLAELNARLAAPGHEAPTEADEEDEAGEGLGLRVVSLLAARHGVRVELRGQQDGGGTTAVAFLPQHVVPSEAHAAPEAPETPQTPEVPERAPYEPARDPLIVAAEATVRAAESAGAINPGAAVTGLPGGEPRVPAARTPGQPPHHAAAQGPYAAGPDSHERAAAAPTGDGLDQDTFAMRLPPRPAASRELPKRVPKAVRSAGAPPVRKRGVDPEELRRRLGGFHSGARAGRQEAEEEIRQAATRQAQAQAEQADGQRRDGQRADMRQGDWQRIDGQPGDRQRIDEARDYERQPYGRQAYEPLPYTPRIPESRTEHLTTRDRDHTAGQHTEAAGDTVEEARS</sequence>
<dbReference type="EC" id="2.7.13.3" evidence="5"/>
<dbReference type="InterPro" id="IPR003660">
    <property type="entry name" value="HAMP_dom"/>
</dbReference>
<dbReference type="GO" id="GO:0004673">
    <property type="term" value="F:protein histidine kinase activity"/>
    <property type="evidence" value="ECO:0007669"/>
    <property type="project" value="UniProtKB-EC"/>
</dbReference>
<dbReference type="PANTHER" id="PTHR44936">
    <property type="entry name" value="SENSOR PROTEIN CREC"/>
    <property type="match status" value="1"/>
</dbReference>
<evidence type="ECO:0000256" key="10">
    <source>
        <dbReference type="ARBA" id="ARBA00022777"/>
    </source>
</evidence>
<feature type="compositionally biased region" description="Low complexity" evidence="21">
    <location>
        <begin position="737"/>
        <end position="751"/>
    </location>
</feature>
<dbReference type="GO" id="GO:0004721">
    <property type="term" value="F:phosphoprotein phosphatase activity"/>
    <property type="evidence" value="ECO:0007669"/>
    <property type="project" value="UniProtKB-KW"/>
</dbReference>
<feature type="domain" description="HAMP" evidence="24">
    <location>
        <begin position="399"/>
        <end position="453"/>
    </location>
</feature>
<feature type="compositionally biased region" description="Gly residues" evidence="21">
    <location>
        <begin position="137"/>
        <end position="149"/>
    </location>
</feature>